<sequence>MSGELSSLPKAAKLIYEHCLAALPNCVTQDDLSKALGRKVNVTDMSNSLNLLLGKRLLDPLHQGKSLVYRAVQLDEAKWVSTMEGDEQIVYNFIKGSGNEGIWTKTLKMKTNLHMTVVNRCLKSLESKNLVKSIKSVKHPTRKIYMLYDLAPSSEITGGPWFTDQELDIEFINNLKKVVYKYIHSKSYPSKKNHKGSDLLWSVDYNGYPSAIQIHDWLRSTNITEVDLSLANVMSLVDVLVYDGKVEKRPDGTTFRAVRQVEGTIDGYTESPCGKCPLNDVCAVDGPVSPMTCEYFDKWLM</sequence>
<accession>B6K3J5</accession>
<dbReference type="PANTHER" id="PTHR12780">
    <property type="entry name" value="RNA POLYMERASE III DNA DIRECTED , 39KD SUBUNIT-RELATED"/>
    <property type="match status" value="1"/>
</dbReference>
<dbReference type="InterPro" id="IPR036390">
    <property type="entry name" value="WH_DNA-bd_sf"/>
</dbReference>
<dbReference type="JaponicusDB" id="SJAG_03181">
    <property type="gene designation" value="rpc34"/>
</dbReference>
<dbReference type="Gene3D" id="1.10.10.10">
    <property type="entry name" value="Winged helix-like DNA-binding domain superfamily/Winged helix DNA-binding domain"/>
    <property type="match status" value="2"/>
</dbReference>
<keyword evidence="3 6" id="KW-0240">DNA-directed RNA polymerase</keyword>
<keyword evidence="5 6" id="KW-0539">Nucleus</keyword>
<evidence type="ECO:0000256" key="5">
    <source>
        <dbReference type="ARBA" id="ARBA00023242"/>
    </source>
</evidence>
<comment type="similarity">
    <text evidence="2 6">Belongs to the eukaryotic RPC34/RPC39 RNA polymerase subunit family.</text>
</comment>
<dbReference type="FunFam" id="1.10.10.10:FF:000116">
    <property type="entry name" value="DNA-directed RNA polymerase III subunit RPC6"/>
    <property type="match status" value="1"/>
</dbReference>
<comment type="function">
    <text evidence="6">DNA-dependent RNA polymerase catalyzes the transcription of DNA into RNA using the four ribonucleoside triphosphates as substrates. Specific peripheric component of RNA polymerase III which synthesizes small RNAs, such as 5S rRNA and tRNAs.</text>
</comment>
<dbReference type="GO" id="GO:0005654">
    <property type="term" value="C:nucleoplasm"/>
    <property type="evidence" value="ECO:0007669"/>
    <property type="project" value="UniProtKB-ARBA"/>
</dbReference>
<evidence type="ECO:0000256" key="6">
    <source>
        <dbReference type="PIRNR" id="PIRNR028763"/>
    </source>
</evidence>
<dbReference type="VEuPathDB" id="FungiDB:SJAG_03181"/>
<dbReference type="InterPro" id="IPR016049">
    <property type="entry name" value="RNA_pol_Rpc34-like"/>
</dbReference>
<dbReference type="GO" id="GO:0005666">
    <property type="term" value="C:RNA polymerase III complex"/>
    <property type="evidence" value="ECO:0000318"/>
    <property type="project" value="GO_Central"/>
</dbReference>
<dbReference type="GO" id="GO:0005737">
    <property type="term" value="C:cytoplasm"/>
    <property type="evidence" value="ECO:0007669"/>
    <property type="project" value="UniProtKB-ARBA"/>
</dbReference>
<dbReference type="eggNOG" id="KOG3233">
    <property type="taxonomic scope" value="Eukaryota"/>
</dbReference>
<evidence type="ECO:0000256" key="3">
    <source>
        <dbReference type="ARBA" id="ARBA00022478"/>
    </source>
</evidence>
<dbReference type="OrthoDB" id="613763at2759"/>
<dbReference type="HOGENOM" id="CLU_033661_0_1_1"/>
<evidence type="ECO:0000313" key="9">
    <source>
        <dbReference type="Proteomes" id="UP000001744"/>
    </source>
</evidence>
<comment type="subcellular location">
    <subcellularLocation>
        <location evidence="1 6">Nucleus</location>
    </subcellularLocation>
</comment>
<evidence type="ECO:0000256" key="1">
    <source>
        <dbReference type="ARBA" id="ARBA00004123"/>
    </source>
</evidence>
<dbReference type="AlphaFoldDB" id="B6K3J5"/>
<dbReference type="GeneID" id="7049093"/>
<evidence type="ECO:0000256" key="2">
    <source>
        <dbReference type="ARBA" id="ARBA00011038"/>
    </source>
</evidence>
<dbReference type="RefSeq" id="XP_002174345.1">
    <property type="nucleotide sequence ID" value="XM_002174309.2"/>
</dbReference>
<reference evidence="7 9" key="1">
    <citation type="journal article" date="2011" name="Science">
        <title>Comparative functional genomics of the fission yeasts.</title>
        <authorList>
            <person name="Rhind N."/>
            <person name="Chen Z."/>
            <person name="Yassour M."/>
            <person name="Thompson D.A."/>
            <person name="Haas B.J."/>
            <person name="Habib N."/>
            <person name="Wapinski I."/>
            <person name="Roy S."/>
            <person name="Lin M.F."/>
            <person name="Heiman D.I."/>
            <person name="Young S.K."/>
            <person name="Furuya K."/>
            <person name="Guo Y."/>
            <person name="Pidoux A."/>
            <person name="Chen H.M."/>
            <person name="Robbertse B."/>
            <person name="Goldberg J.M."/>
            <person name="Aoki K."/>
            <person name="Bayne E.H."/>
            <person name="Berlin A.M."/>
            <person name="Desjardins C.A."/>
            <person name="Dobbs E."/>
            <person name="Dukaj L."/>
            <person name="Fan L."/>
            <person name="FitzGerald M.G."/>
            <person name="French C."/>
            <person name="Gujja S."/>
            <person name="Hansen K."/>
            <person name="Keifenheim D."/>
            <person name="Levin J.Z."/>
            <person name="Mosher R.A."/>
            <person name="Mueller C.A."/>
            <person name="Pfiffner J."/>
            <person name="Priest M."/>
            <person name="Russ C."/>
            <person name="Smialowska A."/>
            <person name="Swoboda P."/>
            <person name="Sykes S.M."/>
            <person name="Vaughn M."/>
            <person name="Vengrova S."/>
            <person name="Yoder R."/>
            <person name="Zeng Q."/>
            <person name="Allshire R."/>
            <person name="Baulcombe D."/>
            <person name="Birren B.W."/>
            <person name="Brown W."/>
            <person name="Ekwall K."/>
            <person name="Kellis M."/>
            <person name="Leatherwood J."/>
            <person name="Levin H."/>
            <person name="Margalit H."/>
            <person name="Martienssen R."/>
            <person name="Nieduszynski C.A."/>
            <person name="Spatafora J.W."/>
            <person name="Friedman N."/>
            <person name="Dalgaard J.Z."/>
            <person name="Baumann P."/>
            <person name="Niki H."/>
            <person name="Regev A."/>
            <person name="Nusbaum C."/>
        </authorList>
    </citation>
    <scope>NUCLEOTIDE SEQUENCE [LARGE SCALE GENOMIC DNA]</scope>
    <source>
        <strain evidence="9">yFS275 / FY16936</strain>
    </source>
</reference>
<evidence type="ECO:0000256" key="4">
    <source>
        <dbReference type="ARBA" id="ARBA00023163"/>
    </source>
</evidence>
<name>B6K3J5_SCHJY</name>
<dbReference type="GO" id="GO:0006383">
    <property type="term" value="P:transcription by RNA polymerase III"/>
    <property type="evidence" value="ECO:0007669"/>
    <property type="project" value="UniProtKB-UniRule"/>
</dbReference>
<dbReference type="EMBL" id="KE651167">
    <property type="protein sequence ID" value="EEB08052.1"/>
    <property type="molecule type" value="Genomic_DNA"/>
</dbReference>
<dbReference type="STRING" id="402676.B6K3J5"/>
<keyword evidence="9" id="KW-1185">Reference proteome</keyword>
<dbReference type="OMA" id="VGTTKKC"/>
<evidence type="ECO:0000313" key="8">
    <source>
        <dbReference type="JaponicusDB" id="SJAG_03181"/>
    </source>
</evidence>
<dbReference type="InterPro" id="IPR036388">
    <property type="entry name" value="WH-like_DNA-bd_sf"/>
</dbReference>
<dbReference type="SUPFAM" id="SSF46785">
    <property type="entry name" value="Winged helix' DNA-binding domain"/>
    <property type="match status" value="1"/>
</dbReference>
<organism evidence="7 9">
    <name type="scientific">Schizosaccharomyces japonicus (strain yFS275 / FY16936)</name>
    <name type="common">Fission yeast</name>
    <dbReference type="NCBI Taxonomy" id="402676"/>
    <lineage>
        <taxon>Eukaryota</taxon>
        <taxon>Fungi</taxon>
        <taxon>Dikarya</taxon>
        <taxon>Ascomycota</taxon>
        <taxon>Taphrinomycotina</taxon>
        <taxon>Schizosaccharomycetes</taxon>
        <taxon>Schizosaccharomycetales</taxon>
        <taxon>Schizosaccharomycetaceae</taxon>
        <taxon>Schizosaccharomyces</taxon>
    </lineage>
</organism>
<proteinExistence type="inferred from homology"/>
<dbReference type="PIRSF" id="PIRSF028763">
    <property type="entry name" value="RNA_pol_Rpc34"/>
    <property type="match status" value="1"/>
</dbReference>
<protein>
    <recommendedName>
        <fullName evidence="6">DNA-directed RNA polymerase III subunit RPC6</fullName>
        <shortName evidence="6">RNA polymerase III subunit C6</shortName>
    </recommendedName>
</protein>
<keyword evidence="4 6" id="KW-0804">Transcription</keyword>
<gene>
    <name evidence="8" type="primary">rpc34</name>
    <name evidence="7" type="ORF">SJAG_03181</name>
</gene>
<dbReference type="InterPro" id="IPR007832">
    <property type="entry name" value="RNA_pol_Rpc34"/>
</dbReference>
<dbReference type="Pfam" id="PF05158">
    <property type="entry name" value="RNA_pol_Rpc34"/>
    <property type="match status" value="1"/>
</dbReference>
<evidence type="ECO:0000313" key="7">
    <source>
        <dbReference type="EMBL" id="EEB08052.1"/>
    </source>
</evidence>
<dbReference type="Proteomes" id="UP000001744">
    <property type="component" value="Unassembled WGS sequence"/>
</dbReference>